<dbReference type="AlphaFoldDB" id="A0A240U7N2"/>
<reference evidence="1" key="1">
    <citation type="submission" date="2017-05" db="EMBL/GenBank/DDBJ databases">
        <title>Polyphasic characterization of four soil-derived phenanthrene-degrading Acidovorax strains and proposal of Acidovorax phenanthrenivorans sp. nov.</title>
        <authorList>
            <person name="Singleton D.R."/>
            <person name="Lee J."/>
            <person name="Dickey A.N."/>
            <person name="Stroud A."/>
            <person name="Scholl E.H."/>
            <person name="Wright F.A."/>
            <person name="Aitken M.D."/>
        </authorList>
    </citation>
    <scope>NUCLEOTIDE SEQUENCE [LARGE SCALE GENOMIC DNA]</scope>
    <source>
        <strain evidence="1">NA3</strain>
    </source>
</reference>
<dbReference type="Pfam" id="PF03692">
    <property type="entry name" value="CxxCxxCC"/>
    <property type="match status" value="1"/>
</dbReference>
<dbReference type="Proteomes" id="UP000194432">
    <property type="component" value="Chromosome 1"/>
</dbReference>
<dbReference type="InterPro" id="IPR005358">
    <property type="entry name" value="Puta_zinc/iron-chelating_dom"/>
</dbReference>
<name>A0A240U7N2_9BURK</name>
<gene>
    <name evidence="1" type="ORF">CBP34_00195</name>
</gene>
<dbReference type="EMBL" id="CP021361">
    <property type="protein sequence ID" value="ART53390.1"/>
    <property type="molecule type" value="Genomic_DNA"/>
</dbReference>
<evidence type="ECO:0000313" key="1">
    <source>
        <dbReference type="EMBL" id="ART53390.1"/>
    </source>
</evidence>
<keyword evidence="2" id="KW-1185">Reference proteome</keyword>
<dbReference type="PANTHER" id="PTHR36931:SF1">
    <property type="entry name" value="UPF0153 PROTEIN YEIW"/>
    <property type="match status" value="1"/>
</dbReference>
<evidence type="ECO:0000313" key="2">
    <source>
        <dbReference type="Proteomes" id="UP000194432"/>
    </source>
</evidence>
<protein>
    <submittedName>
        <fullName evidence="1">Zinc/iron-chelating domain-containing protein</fullName>
    </submittedName>
</protein>
<dbReference type="PANTHER" id="PTHR36931">
    <property type="entry name" value="UPF0153 PROTEIN YEIW"/>
    <property type="match status" value="1"/>
</dbReference>
<proteinExistence type="predicted"/>
<accession>A0A240U7N2</accession>
<dbReference type="RefSeq" id="WP_094098981.1">
    <property type="nucleotide sequence ID" value="NZ_CP021361.1"/>
</dbReference>
<organism evidence="1 2">
    <name type="scientific">Acidovorax carolinensis</name>
    <dbReference type="NCBI Taxonomy" id="553814"/>
    <lineage>
        <taxon>Bacteria</taxon>
        <taxon>Pseudomonadati</taxon>
        <taxon>Pseudomonadota</taxon>
        <taxon>Betaproteobacteria</taxon>
        <taxon>Burkholderiales</taxon>
        <taxon>Comamonadaceae</taxon>
        <taxon>Acidovorax</taxon>
    </lineage>
</organism>
<dbReference type="InterPro" id="IPR052572">
    <property type="entry name" value="UPF0153_domain"/>
</dbReference>
<dbReference type="KEGG" id="acin:CBP34_00195"/>
<sequence>MDCRPGCGACCTAPSISSPIPGMPRGKPAGVRCIQLGDDARCLIFGQPGRPAVCAGLRPSAEMCGPDREYALRYLARLEVQTRPA</sequence>